<name>A0ABX0DF71_9MICC</name>
<feature type="domain" description="Tyr recombinase" evidence="5">
    <location>
        <begin position="108"/>
        <end position="299"/>
    </location>
</feature>
<comment type="caution">
    <text evidence="7">The sequence shown here is derived from an EMBL/GenBank/DDBJ whole genome shotgun (WGS) entry which is preliminary data.</text>
</comment>
<gene>
    <name evidence="7" type="ORF">G6N77_19300</name>
</gene>
<sequence>MTSYLPRSRRLSPHTIRSYKTALNTLLVFLAETRALKLEQTSFDTINFSTMNAFLTWLMDSRRLAASTANQRLAAIKSFLSYCAGEDPSLVAVWLDVKRVRPARTPEHAPDALSMAAVEALIRAPGQQSRRGLRDTTMILLLFDAAARIQEVLDLTVADVTTTAGSGQVTLTGKRQKTRTVPIMDKTGRHLEQYLDLFHPGPIVPGALLFYTVRAGQHQPMSQDNVAYLLNKHADNARKHCPEIPEHIHAHQLRHARAMQMLRAGVPLPHIKEFLGHSNISTTEIYASADNKMVREAIQKAASTTLDPAPIWKGDDDLILRLAGLK</sequence>
<evidence type="ECO:0000259" key="5">
    <source>
        <dbReference type="PROSITE" id="PS51898"/>
    </source>
</evidence>
<keyword evidence="8" id="KW-1185">Reference proteome</keyword>
<dbReference type="Gene3D" id="1.10.150.130">
    <property type="match status" value="1"/>
</dbReference>
<dbReference type="PROSITE" id="PS51898">
    <property type="entry name" value="TYR_RECOMBINASE"/>
    <property type="match status" value="1"/>
</dbReference>
<dbReference type="InterPro" id="IPR004107">
    <property type="entry name" value="Integrase_SAM-like_N"/>
</dbReference>
<proteinExistence type="predicted"/>
<organism evidence="7 8">
    <name type="scientific">Arthrobacter silviterrae</name>
    <dbReference type="NCBI Taxonomy" id="2026658"/>
    <lineage>
        <taxon>Bacteria</taxon>
        <taxon>Bacillati</taxon>
        <taxon>Actinomycetota</taxon>
        <taxon>Actinomycetes</taxon>
        <taxon>Micrococcales</taxon>
        <taxon>Micrococcaceae</taxon>
        <taxon>Arthrobacter</taxon>
    </lineage>
</organism>
<dbReference type="PROSITE" id="PS51900">
    <property type="entry name" value="CB"/>
    <property type="match status" value="1"/>
</dbReference>
<evidence type="ECO:0000259" key="6">
    <source>
        <dbReference type="PROSITE" id="PS51900"/>
    </source>
</evidence>
<dbReference type="Proteomes" id="UP000479226">
    <property type="component" value="Unassembled WGS sequence"/>
</dbReference>
<accession>A0ABX0DF71</accession>
<dbReference type="Gene3D" id="1.10.443.10">
    <property type="entry name" value="Intergrase catalytic core"/>
    <property type="match status" value="1"/>
</dbReference>
<evidence type="ECO:0000313" key="8">
    <source>
        <dbReference type="Proteomes" id="UP000479226"/>
    </source>
</evidence>
<evidence type="ECO:0000256" key="3">
    <source>
        <dbReference type="ARBA" id="ARBA00023172"/>
    </source>
</evidence>
<keyword evidence="2 4" id="KW-0238">DNA-binding</keyword>
<dbReference type="InterPro" id="IPR013762">
    <property type="entry name" value="Integrase-like_cat_sf"/>
</dbReference>
<dbReference type="InterPro" id="IPR010998">
    <property type="entry name" value="Integrase_recombinase_N"/>
</dbReference>
<reference evidence="7 8" key="1">
    <citation type="submission" date="2020-02" db="EMBL/GenBank/DDBJ databases">
        <title>Genome sequence of the type strain DSM 27180 of Arthrobacter silviterrae.</title>
        <authorList>
            <person name="Gao J."/>
            <person name="Sun J."/>
        </authorList>
    </citation>
    <scope>NUCLEOTIDE SEQUENCE [LARGE SCALE GENOMIC DNA]</scope>
    <source>
        <strain evidence="7 8">DSM 27180</strain>
    </source>
</reference>
<evidence type="ECO:0000256" key="4">
    <source>
        <dbReference type="PROSITE-ProRule" id="PRU01248"/>
    </source>
</evidence>
<dbReference type="SUPFAM" id="SSF47823">
    <property type="entry name" value="lambda integrase-like, N-terminal domain"/>
    <property type="match status" value="1"/>
</dbReference>
<dbReference type="InterPro" id="IPR044068">
    <property type="entry name" value="CB"/>
</dbReference>
<dbReference type="EMBL" id="JAAKZI010000066">
    <property type="protein sequence ID" value="NGN85588.1"/>
    <property type="molecule type" value="Genomic_DNA"/>
</dbReference>
<feature type="domain" description="Core-binding (CB)" evidence="6">
    <location>
        <begin position="1"/>
        <end position="84"/>
    </location>
</feature>
<dbReference type="PANTHER" id="PTHR30349:SF81">
    <property type="entry name" value="TYROSINE RECOMBINASE XERC"/>
    <property type="match status" value="1"/>
</dbReference>
<keyword evidence="3" id="KW-0233">DNA recombination</keyword>
<protein>
    <submittedName>
        <fullName evidence="7">Tyrosine-type recombinase/integrase</fullName>
    </submittedName>
</protein>
<dbReference type="InterPro" id="IPR011010">
    <property type="entry name" value="DNA_brk_join_enz"/>
</dbReference>
<evidence type="ECO:0000256" key="1">
    <source>
        <dbReference type="ARBA" id="ARBA00022908"/>
    </source>
</evidence>
<evidence type="ECO:0000313" key="7">
    <source>
        <dbReference type="EMBL" id="NGN85588.1"/>
    </source>
</evidence>
<dbReference type="PANTHER" id="PTHR30349">
    <property type="entry name" value="PHAGE INTEGRASE-RELATED"/>
    <property type="match status" value="1"/>
</dbReference>
<dbReference type="InterPro" id="IPR050090">
    <property type="entry name" value="Tyrosine_recombinase_XerCD"/>
</dbReference>
<dbReference type="Pfam" id="PF02899">
    <property type="entry name" value="Phage_int_SAM_1"/>
    <property type="match status" value="1"/>
</dbReference>
<dbReference type="InterPro" id="IPR002104">
    <property type="entry name" value="Integrase_catalytic"/>
</dbReference>
<dbReference type="SUPFAM" id="SSF56349">
    <property type="entry name" value="DNA breaking-rejoining enzymes"/>
    <property type="match status" value="1"/>
</dbReference>
<dbReference type="Pfam" id="PF00589">
    <property type="entry name" value="Phage_integrase"/>
    <property type="match status" value="1"/>
</dbReference>
<keyword evidence="1" id="KW-0229">DNA integration</keyword>
<evidence type="ECO:0000256" key="2">
    <source>
        <dbReference type="ARBA" id="ARBA00023125"/>
    </source>
</evidence>